<dbReference type="SUPFAM" id="SSF53474">
    <property type="entry name" value="alpha/beta-Hydrolases"/>
    <property type="match status" value="1"/>
</dbReference>
<sequence>MSTGTPIPDAATDPRIDPGIRPMLAELNKDPSPFWLLPGDQVRATLAGLQATAPRDLSGITVEEKNIEVDGVDVMIYIQRPEGASAALPVILFLHGGVWIAGDFNNHQGLSRDLVVSTGYAAVFVEYTPIPDAIYPTQLHQCLAALKWIGREGTDNGLDATRVAVVGNSVGGDLTAALSLYVKDHPDEHAPDIKTQVLLFPALDSNVDTQSYEDFAEGRFLAKDFMKFGWDTYTPTDATRNDIYAAPLKASLEQLKGLPPALILVDENDPLRDEGIAYGRRLREAGVAATTVEYIGLIHDWMLLNPIQGVPGVEASFRQVAAELEHHLG</sequence>
<keyword evidence="4" id="KW-1185">Reference proteome</keyword>
<organism evidence="3 4">
    <name type="scientific">Agromyces protaetiae</name>
    <dbReference type="NCBI Taxonomy" id="2509455"/>
    <lineage>
        <taxon>Bacteria</taxon>
        <taxon>Bacillati</taxon>
        <taxon>Actinomycetota</taxon>
        <taxon>Actinomycetes</taxon>
        <taxon>Micrococcales</taxon>
        <taxon>Microbacteriaceae</taxon>
        <taxon>Agromyces</taxon>
    </lineage>
</organism>
<dbReference type="InterPro" id="IPR013094">
    <property type="entry name" value="AB_hydrolase_3"/>
</dbReference>
<dbReference type="InterPro" id="IPR029058">
    <property type="entry name" value="AB_hydrolase_fold"/>
</dbReference>
<dbReference type="GO" id="GO:0016787">
    <property type="term" value="F:hydrolase activity"/>
    <property type="evidence" value="ECO:0007669"/>
    <property type="project" value="UniProtKB-KW"/>
</dbReference>
<dbReference type="InterPro" id="IPR050300">
    <property type="entry name" value="GDXG_lipolytic_enzyme"/>
</dbReference>
<evidence type="ECO:0000259" key="2">
    <source>
        <dbReference type="Pfam" id="PF07859"/>
    </source>
</evidence>
<dbReference type="EMBL" id="CP035491">
    <property type="protein sequence ID" value="QAY72701.1"/>
    <property type="molecule type" value="Genomic_DNA"/>
</dbReference>
<protein>
    <submittedName>
        <fullName evidence="3">Alpha/beta hydrolase</fullName>
    </submittedName>
</protein>
<dbReference type="KEGG" id="agf:ET445_04425"/>
<proteinExistence type="predicted"/>
<dbReference type="AlphaFoldDB" id="A0A4V0YGX2"/>
<name>A0A4V0YGX2_9MICO</name>
<gene>
    <name evidence="3" type="ORF">ET445_04425</name>
</gene>
<dbReference type="RefSeq" id="WP_129189200.1">
    <property type="nucleotide sequence ID" value="NZ_CP035491.1"/>
</dbReference>
<dbReference type="Pfam" id="PF07859">
    <property type="entry name" value="Abhydrolase_3"/>
    <property type="match status" value="1"/>
</dbReference>
<dbReference type="PANTHER" id="PTHR48081">
    <property type="entry name" value="AB HYDROLASE SUPERFAMILY PROTEIN C4A8.06C"/>
    <property type="match status" value="1"/>
</dbReference>
<dbReference type="Gene3D" id="3.40.50.1820">
    <property type="entry name" value="alpha/beta hydrolase"/>
    <property type="match status" value="1"/>
</dbReference>
<reference evidence="3 4" key="1">
    <citation type="submission" date="2019-01" db="EMBL/GenBank/DDBJ databases">
        <title>Genome sequencing of strain FW100M-8.</title>
        <authorList>
            <person name="Heo J."/>
            <person name="Kim S.-J."/>
            <person name="Kim J.-S."/>
            <person name="Hong S.-B."/>
            <person name="Kwon S.-W."/>
        </authorList>
    </citation>
    <scope>NUCLEOTIDE SEQUENCE [LARGE SCALE GENOMIC DNA]</scope>
    <source>
        <strain evidence="3 4">FW100M-8</strain>
    </source>
</reference>
<feature type="domain" description="Alpha/beta hydrolase fold-3" evidence="2">
    <location>
        <begin position="91"/>
        <end position="302"/>
    </location>
</feature>
<evidence type="ECO:0000256" key="1">
    <source>
        <dbReference type="ARBA" id="ARBA00022801"/>
    </source>
</evidence>
<dbReference type="Proteomes" id="UP000291259">
    <property type="component" value="Chromosome"/>
</dbReference>
<dbReference type="PANTHER" id="PTHR48081:SF8">
    <property type="entry name" value="ALPHA_BETA HYDROLASE FOLD-3 DOMAIN-CONTAINING PROTEIN-RELATED"/>
    <property type="match status" value="1"/>
</dbReference>
<dbReference type="OrthoDB" id="9803828at2"/>
<evidence type="ECO:0000313" key="3">
    <source>
        <dbReference type="EMBL" id="QAY72701.1"/>
    </source>
</evidence>
<evidence type="ECO:0000313" key="4">
    <source>
        <dbReference type="Proteomes" id="UP000291259"/>
    </source>
</evidence>
<keyword evidence="1 3" id="KW-0378">Hydrolase</keyword>
<accession>A0A4V0YGX2</accession>